<dbReference type="AlphaFoldDB" id="A0A1H1L6N5"/>
<dbReference type="STRING" id="117157.SAMN04489717_0137"/>
<name>A0A1H1L6N5_9ACTN</name>
<gene>
    <name evidence="1" type="ORF">SAMN04489717_0137</name>
</gene>
<evidence type="ECO:0000313" key="2">
    <source>
        <dbReference type="Proteomes" id="UP000198983"/>
    </source>
</evidence>
<reference evidence="1 2" key="1">
    <citation type="submission" date="2016-10" db="EMBL/GenBank/DDBJ databases">
        <authorList>
            <person name="de Groot N.N."/>
        </authorList>
    </citation>
    <scope>NUCLEOTIDE SEQUENCE [LARGE SCALE GENOMIC DNA]</scope>
    <source>
        <strain evidence="1 2">DSM 22024</strain>
    </source>
</reference>
<dbReference type="Proteomes" id="UP000198983">
    <property type="component" value="Chromosome I"/>
</dbReference>
<protein>
    <recommendedName>
        <fullName evidence="3">DUF1795 domain-containing protein</fullName>
    </recommendedName>
</protein>
<dbReference type="EMBL" id="LT629732">
    <property type="protein sequence ID" value="SDR70000.1"/>
    <property type="molecule type" value="Genomic_DNA"/>
</dbReference>
<proteinExistence type="predicted"/>
<dbReference type="OrthoDB" id="3817765at2"/>
<keyword evidence="2" id="KW-1185">Reference proteome</keyword>
<accession>A0A1H1L6N5</accession>
<organism evidence="1 2">
    <name type="scientific">Actinopolymorpha singaporensis</name>
    <dbReference type="NCBI Taxonomy" id="117157"/>
    <lineage>
        <taxon>Bacteria</taxon>
        <taxon>Bacillati</taxon>
        <taxon>Actinomycetota</taxon>
        <taxon>Actinomycetes</taxon>
        <taxon>Propionibacteriales</taxon>
        <taxon>Actinopolymorphaceae</taxon>
        <taxon>Actinopolymorpha</taxon>
    </lineage>
</organism>
<dbReference type="RefSeq" id="WP_092649583.1">
    <property type="nucleotide sequence ID" value="NZ_LT629732.1"/>
</dbReference>
<sequence>MTTPVREGRPRFTGVSTYQDPMGRFSFRFPSDWYQFELDEDREGVLFSPEEDDPKTYFAAWVSKLDDHVVAEDLDTIREGIEAGLAQLPGCEVESRKDDLLGNLVKLERVYTFEEEGTVRKRRVWTLYVDTWRIVLVWQGSTVDEYDYWLPMGNYSYATFEIPEALWFATDRDLKAFD</sequence>
<evidence type="ECO:0008006" key="3">
    <source>
        <dbReference type="Google" id="ProtNLM"/>
    </source>
</evidence>
<evidence type="ECO:0000313" key="1">
    <source>
        <dbReference type="EMBL" id="SDR70000.1"/>
    </source>
</evidence>